<gene>
    <name evidence="2" type="ORF">QR680_018340</name>
</gene>
<feature type="compositionally biased region" description="Basic and acidic residues" evidence="1">
    <location>
        <begin position="88"/>
        <end position="105"/>
    </location>
</feature>
<feature type="region of interest" description="Disordered" evidence="1">
    <location>
        <begin position="42"/>
        <end position="131"/>
    </location>
</feature>
<proteinExistence type="predicted"/>
<evidence type="ECO:0000313" key="2">
    <source>
        <dbReference type="EMBL" id="KAK0406048.1"/>
    </source>
</evidence>
<organism evidence="2 3">
    <name type="scientific">Steinernema hermaphroditum</name>
    <dbReference type="NCBI Taxonomy" id="289476"/>
    <lineage>
        <taxon>Eukaryota</taxon>
        <taxon>Metazoa</taxon>
        <taxon>Ecdysozoa</taxon>
        <taxon>Nematoda</taxon>
        <taxon>Chromadorea</taxon>
        <taxon>Rhabditida</taxon>
        <taxon>Tylenchina</taxon>
        <taxon>Panagrolaimomorpha</taxon>
        <taxon>Strongyloidoidea</taxon>
        <taxon>Steinernematidae</taxon>
        <taxon>Steinernema</taxon>
    </lineage>
</organism>
<keyword evidence="3" id="KW-1185">Reference proteome</keyword>
<protein>
    <submittedName>
        <fullName evidence="2">Uncharacterized protein</fullName>
    </submittedName>
</protein>
<evidence type="ECO:0000256" key="1">
    <source>
        <dbReference type="SAM" id="MobiDB-lite"/>
    </source>
</evidence>
<feature type="region of interest" description="Disordered" evidence="1">
    <location>
        <begin position="1"/>
        <end position="27"/>
    </location>
</feature>
<dbReference type="EMBL" id="JAUCMV010000004">
    <property type="protein sequence ID" value="KAK0406048.1"/>
    <property type="molecule type" value="Genomic_DNA"/>
</dbReference>
<accession>A0AA39HJS0</accession>
<feature type="compositionally biased region" description="Basic and acidic residues" evidence="1">
    <location>
        <begin position="111"/>
        <end position="123"/>
    </location>
</feature>
<evidence type="ECO:0000313" key="3">
    <source>
        <dbReference type="Proteomes" id="UP001175271"/>
    </source>
</evidence>
<feature type="compositionally biased region" description="Basic residues" evidence="1">
    <location>
        <begin position="55"/>
        <end position="79"/>
    </location>
</feature>
<dbReference type="Proteomes" id="UP001175271">
    <property type="component" value="Unassembled WGS sequence"/>
</dbReference>
<sequence length="230" mass="26164">MTGKGKASVIYPAGKTTKKKHIHSEGKQRFEVASKFVDSKQSRFNSYSNPETRFPHLRRSRAAERRHHTLTVHPNKHKPSPVSVEMNAAREEDTRQEGHLVDQNEAKSFSRQRDQDKEDKLAGDRSQTSKLPAARQFTTNIQGHRSQGESKEEYSTKIQKFAHNLAVQNGSHSLKITAAHQTSPKPFIQSKQNLTSRPQLHKLTAAQTTTTTKLFWNSFQPTMINQGELR</sequence>
<feature type="compositionally biased region" description="Polar residues" evidence="1">
    <location>
        <begin position="42"/>
        <end position="51"/>
    </location>
</feature>
<reference evidence="2" key="1">
    <citation type="submission" date="2023-06" db="EMBL/GenBank/DDBJ databases">
        <title>Genomic analysis of the entomopathogenic nematode Steinernema hermaphroditum.</title>
        <authorList>
            <person name="Schwarz E.M."/>
            <person name="Heppert J.K."/>
            <person name="Baniya A."/>
            <person name="Schwartz H.T."/>
            <person name="Tan C.-H."/>
            <person name="Antoshechkin I."/>
            <person name="Sternberg P.W."/>
            <person name="Goodrich-Blair H."/>
            <person name="Dillman A.R."/>
        </authorList>
    </citation>
    <scope>NUCLEOTIDE SEQUENCE</scope>
    <source>
        <strain evidence="2">PS9179</strain>
        <tissue evidence="2">Whole animal</tissue>
    </source>
</reference>
<name>A0AA39HJS0_9BILA</name>
<comment type="caution">
    <text evidence="2">The sequence shown here is derived from an EMBL/GenBank/DDBJ whole genome shotgun (WGS) entry which is preliminary data.</text>
</comment>
<dbReference type="AlphaFoldDB" id="A0AA39HJS0"/>